<feature type="compositionally biased region" description="Polar residues" evidence="1">
    <location>
        <begin position="103"/>
        <end position="113"/>
    </location>
</feature>
<dbReference type="GO" id="GO:0005737">
    <property type="term" value="C:cytoplasm"/>
    <property type="evidence" value="ECO:0007669"/>
    <property type="project" value="InterPro"/>
</dbReference>
<dbReference type="Proteomes" id="UP000005226">
    <property type="component" value="Chromosome 17"/>
</dbReference>
<proteinExistence type="predicted"/>
<dbReference type="InterPro" id="IPR004148">
    <property type="entry name" value="BAR_dom"/>
</dbReference>
<dbReference type="Gene3D" id="1.20.1270.60">
    <property type="entry name" value="Arfaptin homology (AH) domain/BAR domain"/>
    <property type="match status" value="1"/>
</dbReference>
<feature type="region of interest" description="Disordered" evidence="1">
    <location>
        <begin position="103"/>
        <end position="129"/>
    </location>
</feature>
<reference evidence="3" key="3">
    <citation type="submission" date="2025-09" db="UniProtKB">
        <authorList>
            <consortium name="Ensembl"/>
        </authorList>
    </citation>
    <scope>IDENTIFICATION</scope>
</reference>
<evidence type="ECO:0000259" key="2">
    <source>
        <dbReference type="Pfam" id="PF03114"/>
    </source>
</evidence>
<evidence type="ECO:0000256" key="1">
    <source>
        <dbReference type="SAM" id="MobiDB-lite"/>
    </source>
</evidence>
<reference evidence="3 4" key="1">
    <citation type="journal article" date="2011" name="Genome Biol. Evol.">
        <title>Integration of the genetic map and genome assembly of fugu facilitates insights into distinct features of genome evolution in teleosts and mammals.</title>
        <authorList>
            <person name="Kai W."/>
            <person name="Kikuchi K."/>
            <person name="Tohari S."/>
            <person name="Chew A.K."/>
            <person name="Tay A."/>
            <person name="Fujiwara A."/>
            <person name="Hosoya S."/>
            <person name="Suetake H."/>
            <person name="Naruse K."/>
            <person name="Brenner S."/>
            <person name="Suzuki Y."/>
            <person name="Venkatesh B."/>
        </authorList>
    </citation>
    <scope>NUCLEOTIDE SEQUENCE [LARGE SCALE GENOMIC DNA]</scope>
</reference>
<dbReference type="Ensembl" id="ENSTRUT00000078164.1">
    <property type="protein sequence ID" value="ENSTRUP00000075650.1"/>
    <property type="gene ID" value="ENSTRUG00000010559.3"/>
</dbReference>
<keyword evidence="4" id="KW-1185">Reference proteome</keyword>
<evidence type="ECO:0000313" key="3">
    <source>
        <dbReference type="Ensembl" id="ENSTRUP00000075650.1"/>
    </source>
</evidence>
<evidence type="ECO:0000313" key="4">
    <source>
        <dbReference type="Proteomes" id="UP000005226"/>
    </source>
</evidence>
<sequence length="129" mass="14107">MSVAGLKKQFHKATQKVSEKVGGAEGTKLDDDFTEMEKRVDTTSRAVLDIMTKTTEYLQPNPATRAKMSMMNSMSRMRGQEKGPGYTQTEAILGECDPDPATPVSQTCTQTGSGADCPQWRAGQPLFKQ</sequence>
<accession>A0A674NRN3</accession>
<dbReference type="SUPFAM" id="SSF103657">
    <property type="entry name" value="BAR/IMD domain-like"/>
    <property type="match status" value="1"/>
</dbReference>
<name>A0A674NRN3_TAKRU</name>
<organism evidence="3 4">
    <name type="scientific">Takifugu rubripes</name>
    <name type="common">Japanese pufferfish</name>
    <name type="synonym">Fugu rubripes</name>
    <dbReference type="NCBI Taxonomy" id="31033"/>
    <lineage>
        <taxon>Eukaryota</taxon>
        <taxon>Metazoa</taxon>
        <taxon>Chordata</taxon>
        <taxon>Craniata</taxon>
        <taxon>Vertebrata</taxon>
        <taxon>Euteleostomi</taxon>
        <taxon>Actinopterygii</taxon>
        <taxon>Neopterygii</taxon>
        <taxon>Teleostei</taxon>
        <taxon>Neoteleostei</taxon>
        <taxon>Acanthomorphata</taxon>
        <taxon>Eupercaria</taxon>
        <taxon>Tetraodontiformes</taxon>
        <taxon>Tetradontoidea</taxon>
        <taxon>Tetraodontidae</taxon>
        <taxon>Takifugu</taxon>
    </lineage>
</organism>
<feature type="domain" description="BAR" evidence="2">
    <location>
        <begin position="6"/>
        <end position="96"/>
    </location>
</feature>
<dbReference type="GeneTree" id="ENSGT00940000160529"/>
<gene>
    <name evidence="3" type="primary">sh3gl2a</name>
</gene>
<feature type="region of interest" description="Disordered" evidence="1">
    <location>
        <begin position="1"/>
        <end position="28"/>
    </location>
</feature>
<dbReference type="Pfam" id="PF03114">
    <property type="entry name" value="BAR"/>
    <property type="match status" value="1"/>
</dbReference>
<dbReference type="InterPro" id="IPR027267">
    <property type="entry name" value="AH/BAR_dom_sf"/>
</dbReference>
<protein>
    <submittedName>
        <fullName evidence="3">SH3 domain containing GRB2 like 2a, endophilin A1</fullName>
    </submittedName>
</protein>
<reference evidence="3" key="2">
    <citation type="submission" date="2025-08" db="UniProtKB">
        <authorList>
            <consortium name="Ensembl"/>
        </authorList>
    </citation>
    <scope>IDENTIFICATION</scope>
</reference>
<dbReference type="AlphaFoldDB" id="A0A674NRN3"/>